<proteinExistence type="predicted"/>
<dbReference type="InterPro" id="IPR017911">
    <property type="entry name" value="MacB-like_ATP-bd"/>
</dbReference>
<dbReference type="PROSITE" id="PS50893">
    <property type="entry name" value="ABC_TRANSPORTER_2"/>
    <property type="match status" value="1"/>
</dbReference>
<dbReference type="PROSITE" id="PS00211">
    <property type="entry name" value="ABC_TRANSPORTER_1"/>
    <property type="match status" value="1"/>
</dbReference>
<keyword evidence="3 5" id="KW-0067">ATP-binding</keyword>
<accession>A0ABZ2N4W1</accession>
<evidence type="ECO:0000256" key="2">
    <source>
        <dbReference type="ARBA" id="ARBA00022741"/>
    </source>
</evidence>
<dbReference type="Pfam" id="PF00005">
    <property type="entry name" value="ABC_tran"/>
    <property type="match status" value="1"/>
</dbReference>
<gene>
    <name evidence="5" type="ORF">WDJ61_15365</name>
</gene>
<name>A0ABZ2N4W1_9BACI</name>
<dbReference type="CDD" id="cd03255">
    <property type="entry name" value="ABC_MJ0796_LolCDE_FtsE"/>
    <property type="match status" value="1"/>
</dbReference>
<evidence type="ECO:0000313" key="5">
    <source>
        <dbReference type="EMBL" id="WXB92590.1"/>
    </source>
</evidence>
<dbReference type="Gene3D" id="3.40.50.300">
    <property type="entry name" value="P-loop containing nucleotide triphosphate hydrolases"/>
    <property type="match status" value="1"/>
</dbReference>
<protein>
    <submittedName>
        <fullName evidence="5">ABC transporter ATP-binding protein</fullName>
    </submittedName>
</protein>
<dbReference type="GO" id="GO:0005524">
    <property type="term" value="F:ATP binding"/>
    <property type="evidence" value="ECO:0007669"/>
    <property type="project" value="UniProtKB-KW"/>
</dbReference>
<keyword evidence="6" id="KW-1185">Reference proteome</keyword>
<dbReference type="PANTHER" id="PTHR24220">
    <property type="entry name" value="IMPORT ATP-BINDING PROTEIN"/>
    <property type="match status" value="1"/>
</dbReference>
<dbReference type="InterPro" id="IPR027417">
    <property type="entry name" value="P-loop_NTPase"/>
</dbReference>
<dbReference type="InterPro" id="IPR015854">
    <property type="entry name" value="ABC_transpr_LolD-like"/>
</dbReference>
<dbReference type="PANTHER" id="PTHR24220:SF692">
    <property type="entry name" value="ABC TRANSPORTER DOMAIN-CONTAINING PROTEIN"/>
    <property type="match status" value="1"/>
</dbReference>
<evidence type="ECO:0000256" key="3">
    <source>
        <dbReference type="ARBA" id="ARBA00022840"/>
    </source>
</evidence>
<keyword evidence="2" id="KW-0547">Nucleotide-binding</keyword>
<dbReference type="EMBL" id="CP147404">
    <property type="protein sequence ID" value="WXB92590.1"/>
    <property type="molecule type" value="Genomic_DNA"/>
</dbReference>
<dbReference type="SUPFAM" id="SSF52540">
    <property type="entry name" value="P-loop containing nucleoside triphosphate hydrolases"/>
    <property type="match status" value="1"/>
</dbReference>
<organism evidence="5 6">
    <name type="scientific">Bacillus kandeliae</name>
    <dbReference type="NCBI Taxonomy" id="3129297"/>
    <lineage>
        <taxon>Bacteria</taxon>
        <taxon>Bacillati</taxon>
        <taxon>Bacillota</taxon>
        <taxon>Bacilli</taxon>
        <taxon>Bacillales</taxon>
        <taxon>Bacillaceae</taxon>
        <taxon>Bacillus</taxon>
    </lineage>
</organism>
<evidence type="ECO:0000313" key="6">
    <source>
        <dbReference type="Proteomes" id="UP001387364"/>
    </source>
</evidence>
<dbReference type="InterPro" id="IPR003439">
    <property type="entry name" value="ABC_transporter-like_ATP-bd"/>
</dbReference>
<sequence>MIHLKNINKSYWIGKEEVPILHNINLSIEEGEYVSIMGPSGSGKSTIMNILGCLDTPTSGEYTLDGNSVLSRKENDLSKIRNEYIGFVFQNFNLLPRLSALDNVQLPLVYAKVNKKERRELAIEALTKVGLADRVNFTPTQLSGGQKQRVAIARALINKPKFILADEPTGALDTASSEQVMNLFTDLNKEGVTVVLITHEEEIAQYANRSILLRDGAIIKDERREPHAR</sequence>
<reference evidence="5 6" key="1">
    <citation type="submission" date="2024-02" db="EMBL/GenBank/DDBJ databases">
        <title>Seven novel Bacillus-like species.</title>
        <authorList>
            <person name="Liu G."/>
        </authorList>
    </citation>
    <scope>NUCLEOTIDE SEQUENCE [LARGE SCALE GENOMIC DNA]</scope>
    <source>
        <strain evidence="5 6">FJAT-52991</strain>
    </source>
</reference>
<keyword evidence="1" id="KW-0813">Transport</keyword>
<dbReference type="Proteomes" id="UP001387364">
    <property type="component" value="Chromosome"/>
</dbReference>
<dbReference type="InterPro" id="IPR017871">
    <property type="entry name" value="ABC_transporter-like_CS"/>
</dbReference>
<feature type="domain" description="ABC transporter" evidence="4">
    <location>
        <begin position="2"/>
        <end position="228"/>
    </location>
</feature>
<dbReference type="RefSeq" id="WP_338751241.1">
    <property type="nucleotide sequence ID" value="NZ_CP147404.1"/>
</dbReference>
<evidence type="ECO:0000256" key="1">
    <source>
        <dbReference type="ARBA" id="ARBA00022448"/>
    </source>
</evidence>
<dbReference type="InterPro" id="IPR003593">
    <property type="entry name" value="AAA+_ATPase"/>
</dbReference>
<evidence type="ECO:0000259" key="4">
    <source>
        <dbReference type="PROSITE" id="PS50893"/>
    </source>
</evidence>
<dbReference type="SMART" id="SM00382">
    <property type="entry name" value="AAA"/>
    <property type="match status" value="1"/>
</dbReference>